<feature type="compositionally biased region" description="Polar residues" evidence="1">
    <location>
        <begin position="169"/>
        <end position="179"/>
    </location>
</feature>
<feature type="compositionally biased region" description="Basic and acidic residues" evidence="1">
    <location>
        <begin position="509"/>
        <end position="526"/>
    </location>
</feature>
<feature type="compositionally biased region" description="Basic and acidic residues" evidence="1">
    <location>
        <begin position="443"/>
        <end position="473"/>
    </location>
</feature>
<evidence type="ECO:0000313" key="2">
    <source>
        <dbReference type="Ensembl" id="ENSNMLP00000007944.1"/>
    </source>
</evidence>
<feature type="compositionally biased region" description="Basic and acidic residues" evidence="1">
    <location>
        <begin position="182"/>
        <end position="203"/>
    </location>
</feature>
<feature type="region of interest" description="Disordered" evidence="1">
    <location>
        <begin position="244"/>
        <end position="265"/>
    </location>
</feature>
<dbReference type="GO" id="GO:0003676">
    <property type="term" value="F:nucleic acid binding"/>
    <property type="evidence" value="ECO:0007669"/>
    <property type="project" value="InterPro"/>
</dbReference>
<dbReference type="Ensembl" id="ENSNMLT00000009036.1">
    <property type="protein sequence ID" value="ENSNMLP00000007944.1"/>
    <property type="gene ID" value="ENSNMLG00000005657.1"/>
</dbReference>
<dbReference type="Proteomes" id="UP000694523">
    <property type="component" value="Unplaced"/>
</dbReference>
<feature type="compositionally biased region" description="Basic and acidic residues" evidence="1">
    <location>
        <begin position="413"/>
        <end position="435"/>
    </location>
</feature>
<dbReference type="InterPro" id="IPR035979">
    <property type="entry name" value="RBD_domain_sf"/>
</dbReference>
<accession>A0A8C6SJY5</accession>
<protein>
    <recommendedName>
        <fullName evidence="4">RRM domain-containing protein</fullName>
    </recommendedName>
</protein>
<reference evidence="2" key="2">
    <citation type="submission" date="2025-09" db="UniProtKB">
        <authorList>
            <consortium name="Ensembl"/>
        </authorList>
    </citation>
    <scope>IDENTIFICATION</scope>
</reference>
<feature type="compositionally biased region" description="Acidic residues" evidence="1">
    <location>
        <begin position="244"/>
        <end position="261"/>
    </location>
</feature>
<organism evidence="2 3">
    <name type="scientific">Neogobius melanostomus</name>
    <name type="common">round goby</name>
    <dbReference type="NCBI Taxonomy" id="47308"/>
    <lineage>
        <taxon>Eukaryota</taxon>
        <taxon>Metazoa</taxon>
        <taxon>Chordata</taxon>
        <taxon>Craniata</taxon>
        <taxon>Vertebrata</taxon>
        <taxon>Euteleostomi</taxon>
        <taxon>Actinopterygii</taxon>
        <taxon>Neopterygii</taxon>
        <taxon>Teleostei</taxon>
        <taxon>Neoteleostei</taxon>
        <taxon>Acanthomorphata</taxon>
        <taxon>Gobiaria</taxon>
        <taxon>Gobiiformes</taxon>
        <taxon>Gobioidei</taxon>
        <taxon>Gobiidae</taxon>
        <taxon>Benthophilinae</taxon>
        <taxon>Neogobiini</taxon>
        <taxon>Neogobius</taxon>
    </lineage>
</organism>
<evidence type="ECO:0008006" key="4">
    <source>
        <dbReference type="Google" id="ProtNLM"/>
    </source>
</evidence>
<keyword evidence="3" id="KW-1185">Reference proteome</keyword>
<dbReference type="Gene3D" id="3.30.70.330">
    <property type="match status" value="2"/>
</dbReference>
<dbReference type="AlphaFoldDB" id="A0A8C6SJY5"/>
<feature type="region of interest" description="Disordered" evidence="1">
    <location>
        <begin position="137"/>
        <end position="212"/>
    </location>
</feature>
<reference evidence="2" key="1">
    <citation type="submission" date="2025-08" db="UniProtKB">
        <authorList>
            <consortium name="Ensembl"/>
        </authorList>
    </citation>
    <scope>IDENTIFICATION</scope>
</reference>
<feature type="compositionally biased region" description="Basic and acidic residues" evidence="1">
    <location>
        <begin position="481"/>
        <end position="502"/>
    </location>
</feature>
<feature type="compositionally biased region" description="Basic residues" evidence="1">
    <location>
        <begin position="397"/>
        <end position="412"/>
    </location>
</feature>
<feature type="region of interest" description="Disordered" evidence="1">
    <location>
        <begin position="363"/>
        <end position="632"/>
    </location>
</feature>
<name>A0A8C6SJY5_9GOBI</name>
<sequence length="632" mass="71096">MFPSLGFIEMETPDQAANLIASFSLSPHKVDEQELEFTISTTFNFLQSSFVLNFFPVPFGNDGKRDLLAIIRRFGTPLYTMFITDTMHAYIEMQNAADAHKMVEYYSTTPLKMNGVNIIVSFSQEFRTLARCARAKPYEENEENKPETATPKTTVVKKKTVKKAAAVSQAGSEDPSAQSESEEQKKDEDTEAEAKTEDGKEQSEGGSDMDIDGVEVVGAKLDDEEDSGLPPNLDSCITLDEVSDNEEAGAEAPVEEEEGKESEDSPRVVYIGNLPLCRFSDPQFIKMVQLVHRPVRYFINRQQRMGLAEFASRTQAREFVAKMQDYSFGGCCLTTFISNKYNRLPWGRGVEYDEHGRIMRHFRIGKSPEREKTLAMPAASPPRHSRRRSKDRDSPRAKKHRERSRSRGKSRARSRDRSRGKPRPKSPERSRDPSRGKSRARSRSRDRSRAKSKGRSRERSRGRSKGRSRERSRGRSRSKARSRERSRDRREKSRSPTSRDKPPPSGDGEASKEAESGQDKGIDIRIENVVSLKSTDPGEPNRDQADGGASGTTSGEGKEKEQESQEEGWTVANLNTEEEAEKTDGGEKRKVSGEEEERKDNAGDGEKVRRLKMDPRLCSLGDTLSQPGETNL</sequence>
<dbReference type="SUPFAM" id="SSF54928">
    <property type="entry name" value="RNA-binding domain, RBD"/>
    <property type="match status" value="2"/>
</dbReference>
<feature type="compositionally biased region" description="Basic and acidic residues" evidence="1">
    <location>
        <begin position="137"/>
        <end position="146"/>
    </location>
</feature>
<feature type="compositionally biased region" description="Polar residues" evidence="1">
    <location>
        <begin position="622"/>
        <end position="632"/>
    </location>
</feature>
<feature type="compositionally biased region" description="Basic and acidic residues" evidence="1">
    <location>
        <begin position="582"/>
        <end position="615"/>
    </location>
</feature>
<evidence type="ECO:0000256" key="1">
    <source>
        <dbReference type="SAM" id="MobiDB-lite"/>
    </source>
</evidence>
<evidence type="ECO:0000313" key="3">
    <source>
        <dbReference type="Proteomes" id="UP000694523"/>
    </source>
</evidence>
<proteinExistence type="predicted"/>
<dbReference type="InterPro" id="IPR012677">
    <property type="entry name" value="Nucleotide-bd_a/b_plait_sf"/>
</dbReference>